<comment type="caution">
    <text evidence="2">The sequence shown here is derived from an EMBL/GenBank/DDBJ whole genome shotgun (WGS) entry which is preliminary data.</text>
</comment>
<dbReference type="AlphaFoldDB" id="A0A6L5C0H6"/>
<dbReference type="RefSeq" id="WP_163909743.1">
    <property type="nucleotide sequence ID" value="NZ_JAAAXX010000001.1"/>
</dbReference>
<protein>
    <submittedName>
        <fullName evidence="2">Uncharacterized protein</fullName>
    </submittedName>
</protein>
<keyword evidence="1" id="KW-0732">Signal</keyword>
<organism evidence="2 3">
    <name type="scientific">Pseudomonas frederiksbergensis</name>
    <dbReference type="NCBI Taxonomy" id="104087"/>
    <lineage>
        <taxon>Bacteria</taxon>
        <taxon>Pseudomonadati</taxon>
        <taxon>Pseudomonadota</taxon>
        <taxon>Gammaproteobacteria</taxon>
        <taxon>Pseudomonadales</taxon>
        <taxon>Pseudomonadaceae</taxon>
        <taxon>Pseudomonas</taxon>
    </lineage>
</organism>
<name>A0A6L5C0H6_9PSED</name>
<evidence type="ECO:0000313" key="3">
    <source>
        <dbReference type="Proteomes" id="UP000475265"/>
    </source>
</evidence>
<evidence type="ECO:0000256" key="1">
    <source>
        <dbReference type="SAM" id="SignalP"/>
    </source>
</evidence>
<accession>A0A6L5C0H6</accession>
<gene>
    <name evidence="2" type="ORF">FX983_02497</name>
</gene>
<evidence type="ECO:0000313" key="2">
    <source>
        <dbReference type="EMBL" id="KAF2394516.1"/>
    </source>
</evidence>
<reference evidence="2 3" key="1">
    <citation type="submission" date="2019-12" db="EMBL/GenBank/DDBJ databases">
        <title>Endophytic bacteria associated with Panax ginseng seedlings.</title>
        <authorList>
            <person name="Park J.M."/>
            <person name="Shin R."/>
            <person name="Jo S.H."/>
        </authorList>
    </citation>
    <scope>NUCLEOTIDE SEQUENCE [LARGE SCALE GENOMIC DNA]</scope>
    <source>
        <strain evidence="2 3">PgKB32</strain>
    </source>
</reference>
<feature type="signal peptide" evidence="1">
    <location>
        <begin position="1"/>
        <end position="20"/>
    </location>
</feature>
<dbReference type="NCBIfam" id="NF047539">
    <property type="entry name" value="XAC2610_fam"/>
    <property type="match status" value="1"/>
</dbReference>
<feature type="chain" id="PRO_5026722472" evidence="1">
    <location>
        <begin position="21"/>
        <end position="456"/>
    </location>
</feature>
<proteinExistence type="predicted"/>
<dbReference type="EMBL" id="JAAAXX010000001">
    <property type="protein sequence ID" value="KAF2394516.1"/>
    <property type="molecule type" value="Genomic_DNA"/>
</dbReference>
<dbReference type="Proteomes" id="UP000475265">
    <property type="component" value="Unassembled WGS sequence"/>
</dbReference>
<sequence length="456" mass="50191">MVTPRLLAVACLLASTGVNAEPLTFHLTDPAHKYAIEVVFAQPPAKSYEGAPAQITLRDKTGGQVLQRIDSPEGFVTYKPGSQMMEINQAPLYGDQSLLFFDDFNFDGQQDLAVRNGSEGGYGGPSYDIYLSAPGSPTLVFAPAFSDLTRDGQLGMFGVDPVAKRLHTSSKSGCCWHQFATWQIEKNEPVMVAEKIEAAQMPSEAKPYMPMGYLDITERELKDGQWVERHTLGGPYTEPPMTFRGTLNDKIAVELWWQLQGEAYIGEVRYGKTGSGKPIRLVGEALDDGRVLLRELTDDGDATGYWFLEDGPNKQGDRTGIWRSGHREFNFKLQSVDFKIAPQKLEPVANEQREGEYRVSNFVDKIIGDLSLKILPATVNGPETADITLSYSQLKDPPSEIHYQTALLAGNLAIVLDAQGGPVLRLQLLNGAAIVKGYGEYRKYSGGYVKVLEAGR</sequence>
<dbReference type="InterPro" id="IPR058087">
    <property type="entry name" value="XAC2610_dom"/>
</dbReference>